<dbReference type="Proteomes" id="UP000823964">
    <property type="component" value="Unassembled WGS sequence"/>
</dbReference>
<feature type="compositionally biased region" description="Basic and acidic residues" evidence="1">
    <location>
        <begin position="70"/>
        <end position="79"/>
    </location>
</feature>
<evidence type="ECO:0000313" key="3">
    <source>
        <dbReference type="Proteomes" id="UP000823964"/>
    </source>
</evidence>
<accession>A0A9D1VC31</accession>
<protein>
    <submittedName>
        <fullName evidence="2">Uncharacterized protein</fullName>
    </submittedName>
</protein>
<organism evidence="2 3">
    <name type="scientific">Candidatus Akkermansia intestinigallinarum</name>
    <dbReference type="NCBI Taxonomy" id="2838431"/>
    <lineage>
        <taxon>Bacteria</taxon>
        <taxon>Pseudomonadati</taxon>
        <taxon>Verrucomicrobiota</taxon>
        <taxon>Verrucomicrobiia</taxon>
        <taxon>Verrucomicrobiales</taxon>
        <taxon>Akkermansiaceae</taxon>
        <taxon>Akkermansia</taxon>
    </lineage>
</organism>
<sequence>MNKSKARVCLYNHRLQLPLATIQTTGTASKLPKLGAFVKGKNNKNLHRRHEDPPRFGAQQAGKACIDKSEEPYHPETRHGYAVAESKFRRYPQS</sequence>
<comment type="caution">
    <text evidence="2">The sequence shown here is derived from an EMBL/GenBank/DDBJ whole genome shotgun (WGS) entry which is preliminary data.</text>
</comment>
<feature type="region of interest" description="Disordered" evidence="1">
    <location>
        <begin position="70"/>
        <end position="94"/>
    </location>
</feature>
<reference evidence="2" key="1">
    <citation type="journal article" date="2021" name="PeerJ">
        <title>Extensive microbial diversity within the chicken gut microbiome revealed by metagenomics and culture.</title>
        <authorList>
            <person name="Gilroy R."/>
            <person name="Ravi A."/>
            <person name="Getino M."/>
            <person name="Pursley I."/>
            <person name="Horton D.L."/>
            <person name="Alikhan N.F."/>
            <person name="Baker D."/>
            <person name="Gharbi K."/>
            <person name="Hall N."/>
            <person name="Watson M."/>
            <person name="Adriaenssens E.M."/>
            <person name="Foster-Nyarko E."/>
            <person name="Jarju S."/>
            <person name="Secka A."/>
            <person name="Antonio M."/>
            <person name="Oren A."/>
            <person name="Chaudhuri R.R."/>
            <person name="La Ragione R."/>
            <person name="Hildebrand F."/>
            <person name="Pallen M.J."/>
        </authorList>
    </citation>
    <scope>NUCLEOTIDE SEQUENCE</scope>
    <source>
        <strain evidence="2">14975</strain>
    </source>
</reference>
<dbReference type="EMBL" id="DXFQ01000137">
    <property type="protein sequence ID" value="HIX20401.1"/>
    <property type="molecule type" value="Genomic_DNA"/>
</dbReference>
<name>A0A9D1VC31_9BACT</name>
<reference evidence="2" key="2">
    <citation type="submission" date="2021-04" db="EMBL/GenBank/DDBJ databases">
        <authorList>
            <person name="Gilroy R."/>
        </authorList>
    </citation>
    <scope>NUCLEOTIDE SEQUENCE</scope>
    <source>
        <strain evidence="2">14975</strain>
    </source>
</reference>
<gene>
    <name evidence="2" type="ORF">H9862_07365</name>
</gene>
<dbReference type="AlphaFoldDB" id="A0A9D1VC31"/>
<evidence type="ECO:0000256" key="1">
    <source>
        <dbReference type="SAM" id="MobiDB-lite"/>
    </source>
</evidence>
<proteinExistence type="predicted"/>
<evidence type="ECO:0000313" key="2">
    <source>
        <dbReference type="EMBL" id="HIX20401.1"/>
    </source>
</evidence>